<evidence type="ECO:0000313" key="1">
    <source>
        <dbReference type="EMBL" id="PHJ18732.1"/>
    </source>
</evidence>
<dbReference type="GeneID" id="94430806"/>
<name>A0A2C6KQK9_9APIC</name>
<accession>A0A2C6KQK9</accession>
<reference evidence="1 2" key="1">
    <citation type="journal article" date="2017" name="Int. J. Parasitol.">
        <title>The genome of the protozoan parasite Cystoisospora suis and a reverse vaccinology approach to identify vaccine candidates.</title>
        <authorList>
            <person name="Palmieri N."/>
            <person name="Shrestha A."/>
            <person name="Ruttkowski B."/>
            <person name="Beck T."/>
            <person name="Vogl C."/>
            <person name="Tomley F."/>
            <person name="Blake D.P."/>
            <person name="Joachim A."/>
        </authorList>
    </citation>
    <scope>NUCLEOTIDE SEQUENCE [LARGE SCALE GENOMIC DNA]</scope>
    <source>
        <strain evidence="1 2">Wien I</strain>
    </source>
</reference>
<evidence type="ECO:0000313" key="2">
    <source>
        <dbReference type="Proteomes" id="UP000221165"/>
    </source>
</evidence>
<dbReference type="EMBL" id="MIGC01003933">
    <property type="protein sequence ID" value="PHJ18732.1"/>
    <property type="molecule type" value="Genomic_DNA"/>
</dbReference>
<dbReference type="Proteomes" id="UP000221165">
    <property type="component" value="Unassembled WGS sequence"/>
</dbReference>
<comment type="caution">
    <text evidence="1">The sequence shown here is derived from an EMBL/GenBank/DDBJ whole genome shotgun (WGS) entry which is preliminary data.</text>
</comment>
<dbReference type="AlphaFoldDB" id="A0A2C6KQK9"/>
<dbReference type="VEuPathDB" id="ToxoDB:CSUI_007450"/>
<dbReference type="RefSeq" id="XP_067920438.1">
    <property type="nucleotide sequence ID" value="XM_068067595.1"/>
</dbReference>
<gene>
    <name evidence="1" type="ORF">CSUI_007450</name>
</gene>
<protein>
    <submittedName>
        <fullName evidence="1">Uncharacterized protein</fullName>
    </submittedName>
</protein>
<organism evidence="1 2">
    <name type="scientific">Cystoisospora suis</name>
    <dbReference type="NCBI Taxonomy" id="483139"/>
    <lineage>
        <taxon>Eukaryota</taxon>
        <taxon>Sar</taxon>
        <taxon>Alveolata</taxon>
        <taxon>Apicomplexa</taxon>
        <taxon>Conoidasida</taxon>
        <taxon>Coccidia</taxon>
        <taxon>Eucoccidiorida</taxon>
        <taxon>Eimeriorina</taxon>
        <taxon>Sarcocystidae</taxon>
        <taxon>Cystoisospora</taxon>
    </lineage>
</organism>
<keyword evidence="2" id="KW-1185">Reference proteome</keyword>
<sequence length="142" mass="15282">MTIPVASFLISSTGGFFFLSSGKSRSINWESAKRKEESSDRCHGVLLRHVISYQLGQSLNAAALLNVSTTVTVTTCSNDICLSSRLWFSSLPATLPRRQCQALRTRVSATGALHVLPCFFGDRHGTPPTEYDESGSVCGPAG</sequence>
<proteinExistence type="predicted"/>